<feature type="compositionally biased region" description="Polar residues" evidence="1">
    <location>
        <begin position="534"/>
        <end position="551"/>
    </location>
</feature>
<feature type="compositionally biased region" description="Acidic residues" evidence="1">
    <location>
        <begin position="710"/>
        <end position="724"/>
    </location>
</feature>
<feature type="region of interest" description="Disordered" evidence="1">
    <location>
        <begin position="854"/>
        <end position="1003"/>
    </location>
</feature>
<evidence type="ECO:0000259" key="2">
    <source>
        <dbReference type="SMART" id="SM00976"/>
    </source>
</evidence>
<evidence type="ECO:0000313" key="4">
    <source>
        <dbReference type="Proteomes" id="UP001337655"/>
    </source>
</evidence>
<dbReference type="RefSeq" id="XP_064653527.1">
    <property type="nucleotide sequence ID" value="XM_064808301.1"/>
</dbReference>
<dbReference type="SUPFAM" id="SSF50249">
    <property type="entry name" value="Nucleic acid-binding proteins"/>
    <property type="match status" value="1"/>
</dbReference>
<reference evidence="3 4" key="1">
    <citation type="submission" date="2023-08" db="EMBL/GenBank/DDBJ databases">
        <title>Black Yeasts Isolated from many extreme environments.</title>
        <authorList>
            <person name="Coleine C."/>
            <person name="Stajich J.E."/>
            <person name="Selbmann L."/>
        </authorList>
    </citation>
    <scope>NUCLEOTIDE SEQUENCE [LARGE SCALE GENOMIC DNA]</scope>
    <source>
        <strain evidence="3 4">CCFEE 5935</strain>
    </source>
</reference>
<dbReference type="GO" id="GO:0000723">
    <property type="term" value="P:telomere maintenance"/>
    <property type="evidence" value="ECO:0007669"/>
    <property type="project" value="InterPro"/>
</dbReference>
<feature type="region of interest" description="Disordered" evidence="1">
    <location>
        <begin position="1245"/>
        <end position="1269"/>
    </location>
</feature>
<feature type="compositionally biased region" description="Acidic residues" evidence="1">
    <location>
        <begin position="402"/>
        <end position="413"/>
    </location>
</feature>
<feature type="compositionally biased region" description="Acidic residues" evidence="1">
    <location>
        <begin position="517"/>
        <end position="529"/>
    </location>
</feature>
<feature type="region of interest" description="Disordered" evidence="1">
    <location>
        <begin position="222"/>
        <end position="423"/>
    </location>
</feature>
<feature type="region of interest" description="Disordered" evidence="1">
    <location>
        <begin position="1"/>
        <end position="21"/>
    </location>
</feature>
<feature type="compositionally biased region" description="Basic and acidic residues" evidence="1">
    <location>
        <begin position="761"/>
        <end position="771"/>
    </location>
</feature>
<sequence>MADQPTTIPITSLTPHTPLPPTTSIRATITLSWPYSSTTHQCALLLSDPDARLRSRGAQVRVRFSGPAAQAVAEARVGIGDVVVLGLDGGRWEIDGTRERTPGRGVEGGLWFRGKLVMRVEGRDDGGEVRVDEVEEGEEGEKRRDGVVETPMRKDVPGLRERVGEEGEGQIWVGTMAGDGPFEREVERWEAEQGGQRRSFGAVRQWRYAEKSPSPVKEAFENGAAVATGPVDGDLQATMGSEDREMLPPPLPRLQVPDAEGEAPQATMPEQQLEQQHGRPTTPKLQPVKSPTLPLPSPFPTDTPKRHFGGAEPTTFPTSPMKRHSPSRSDEAGPPAGTHQSADADVHSDPDDDADDDNKVPMQEAEPVELLSDTEPDTDHEKMLDDGQTIPTTDATDVHNTDEDEMLELDTTMESDLLTAPVEAPKEVLEEILLVRDEPAEEQSTIPTEPQTPERPPQAHQRPSMFGFDGTSSVQSSTHVTPLSEKDRVMLKTYRSLFGFKASPEAEEAKAAAEVEAVGEGDVMEEPSVEETPVQESESPSPTTASVQPTKSHGDVAGIEPPPPMAQEVEVVEPTLGEPLEHVPEPDPQDVAGLDADGPVSSEPAEYIHELSGADDESPTDEESPTPMEVMESSRPPPTAGFSELARARLEASEAPLETMQDVAMEPASGDAAVEASRRAERSSPGVDEDEPTKAAQPRGAEVIELSSSSEDDSEDESEEEQFDDPTIAPQGEVEQQEPVLETIRDPGLADEITGDDAGDLEPHVPLRETQDADPSNDVDMEETSSSDFERSAEVSHEPLTIDPALQDGHLSQAPNDALTSTGIIDGFEEHSHKPRNLSAGLVAEVDLLSHERVSDDEEAAAEAVQHPKFFPHPDESQLSQSHVPSGDEQEDPSRPQPLHQAPAYPSLPLSPLNSQPLQDPPSQLLVRDIVETARSALPPTPELTQIPPDMVTDNVVVEEEEGRAPTPQQAQEDIISDPHPEEEVTTPMPEKKTPARKSRRSRLSNIPDVISAWFSPKRSSAAEAVNGERDRHAEGQQQQKPVATQTISEPSTAKPVHVNGVSTALSYFTPLSRLDECLNPSSQQSHGNGTVDIFAVVTDKTKEPARAKGGPRDYYTIFRISDTSITSSTSVRAEIFRPWKATLPVAEVGDVILLRDFAVKSRNRQAYLLSTDASAWCVWRYQDASVAESNAKKPAWARKSTEQNGTTVREEVKGPPVELGDEERKHATSLRSWWEGNVHARVEEKADEQESVGVGLNGHAPGPVATKL</sequence>
<dbReference type="GO" id="GO:0003677">
    <property type="term" value="F:DNA binding"/>
    <property type="evidence" value="ECO:0007669"/>
    <property type="project" value="InterPro"/>
</dbReference>
<dbReference type="Proteomes" id="UP001337655">
    <property type="component" value="Unassembled WGS sequence"/>
</dbReference>
<feature type="domain" description="Telomeric single stranded DNA binding POT1/Cdc13" evidence="2">
    <location>
        <begin position="1069"/>
        <end position="1236"/>
    </location>
</feature>
<proteinExistence type="predicted"/>
<accession>A0AAV9NVB7</accession>
<feature type="compositionally biased region" description="Acidic residues" evidence="1">
    <location>
        <begin position="775"/>
        <end position="785"/>
    </location>
</feature>
<dbReference type="InterPro" id="IPR012340">
    <property type="entry name" value="NA-bd_OB-fold"/>
</dbReference>
<dbReference type="CDD" id="cd04497">
    <property type="entry name" value="hPOT1_OB1_like"/>
    <property type="match status" value="1"/>
</dbReference>
<feature type="compositionally biased region" description="Polar residues" evidence="1">
    <location>
        <begin position="470"/>
        <end position="481"/>
    </location>
</feature>
<dbReference type="InterPro" id="IPR011564">
    <property type="entry name" value="Telomer_end-bd_POT1/Cdc13"/>
</dbReference>
<protein>
    <recommendedName>
        <fullName evidence="2">Telomeric single stranded DNA binding POT1/Cdc13 domain-containing protein</fullName>
    </recommendedName>
</protein>
<dbReference type="Pfam" id="PF02765">
    <property type="entry name" value="POT1"/>
    <property type="match status" value="1"/>
</dbReference>
<feature type="region of interest" description="Disordered" evidence="1">
    <location>
        <begin position="436"/>
        <end position="488"/>
    </location>
</feature>
<dbReference type="EMBL" id="JAVRRT010000031">
    <property type="protein sequence ID" value="KAK5162928.1"/>
    <property type="molecule type" value="Genomic_DNA"/>
</dbReference>
<feature type="region of interest" description="Disordered" evidence="1">
    <location>
        <begin position="1019"/>
        <end position="1055"/>
    </location>
</feature>
<feature type="region of interest" description="Disordered" evidence="1">
    <location>
        <begin position="501"/>
        <end position="836"/>
    </location>
</feature>
<feature type="compositionally biased region" description="Acidic residues" evidence="1">
    <location>
        <begin position="613"/>
        <end position="624"/>
    </location>
</feature>
<organism evidence="3 4">
    <name type="scientific">Saxophila tyrrhenica</name>
    <dbReference type="NCBI Taxonomy" id="1690608"/>
    <lineage>
        <taxon>Eukaryota</taxon>
        <taxon>Fungi</taxon>
        <taxon>Dikarya</taxon>
        <taxon>Ascomycota</taxon>
        <taxon>Pezizomycotina</taxon>
        <taxon>Dothideomycetes</taxon>
        <taxon>Dothideomycetidae</taxon>
        <taxon>Mycosphaerellales</taxon>
        <taxon>Extremaceae</taxon>
        <taxon>Saxophila</taxon>
    </lineage>
</organism>
<feature type="compositionally biased region" description="Polar residues" evidence="1">
    <location>
        <begin position="813"/>
        <end position="823"/>
    </location>
</feature>
<comment type="caution">
    <text evidence="3">The sequence shown here is derived from an EMBL/GenBank/DDBJ whole genome shotgun (WGS) entry which is preliminary data.</text>
</comment>
<keyword evidence="4" id="KW-1185">Reference proteome</keyword>
<evidence type="ECO:0000256" key="1">
    <source>
        <dbReference type="SAM" id="MobiDB-lite"/>
    </source>
</evidence>
<feature type="compositionally biased region" description="Basic and acidic residues" evidence="1">
    <location>
        <begin position="788"/>
        <end position="797"/>
    </location>
</feature>
<feature type="region of interest" description="Disordered" evidence="1">
    <location>
        <begin position="1191"/>
        <end position="1228"/>
    </location>
</feature>
<evidence type="ECO:0000313" key="3">
    <source>
        <dbReference type="EMBL" id="KAK5162928.1"/>
    </source>
</evidence>
<name>A0AAV9NVB7_9PEZI</name>
<feature type="compositionally biased region" description="Polar residues" evidence="1">
    <location>
        <begin position="268"/>
        <end position="279"/>
    </location>
</feature>
<dbReference type="Gene3D" id="2.40.50.140">
    <property type="entry name" value="Nucleic acid-binding proteins"/>
    <property type="match status" value="1"/>
</dbReference>
<dbReference type="GO" id="GO:0000781">
    <property type="term" value="C:chromosome, telomeric region"/>
    <property type="evidence" value="ECO:0007669"/>
    <property type="project" value="InterPro"/>
</dbReference>
<feature type="compositionally biased region" description="Polar residues" evidence="1">
    <location>
        <begin position="1036"/>
        <end position="1052"/>
    </location>
</feature>
<gene>
    <name evidence="3" type="ORF">LTR77_011089</name>
</gene>
<dbReference type="GeneID" id="89932409"/>
<dbReference type="AlphaFoldDB" id="A0AAV9NVB7"/>
<dbReference type="SMART" id="SM00976">
    <property type="entry name" value="Telo_bind"/>
    <property type="match status" value="1"/>
</dbReference>
<feature type="compositionally biased region" description="Low complexity" evidence="1">
    <location>
        <begin position="907"/>
        <end position="926"/>
    </location>
</feature>
<feature type="compositionally biased region" description="Low complexity" evidence="1">
    <location>
        <begin position="1"/>
        <end position="16"/>
    </location>
</feature>